<evidence type="ECO:0000256" key="1">
    <source>
        <dbReference type="SAM" id="Phobius"/>
    </source>
</evidence>
<organism evidence="3 4">
    <name type="scientific">Mastacembelus armatus</name>
    <name type="common">zig-zag eel</name>
    <dbReference type="NCBI Taxonomy" id="205130"/>
    <lineage>
        <taxon>Eukaryota</taxon>
        <taxon>Metazoa</taxon>
        <taxon>Chordata</taxon>
        <taxon>Craniata</taxon>
        <taxon>Vertebrata</taxon>
        <taxon>Euteleostomi</taxon>
        <taxon>Actinopterygii</taxon>
        <taxon>Neopterygii</taxon>
        <taxon>Teleostei</taxon>
        <taxon>Neoteleostei</taxon>
        <taxon>Acanthomorphata</taxon>
        <taxon>Anabantaria</taxon>
        <taxon>Synbranchiformes</taxon>
        <taxon>Mastacembelidae</taxon>
        <taxon>Mastacembelus</taxon>
    </lineage>
</organism>
<dbReference type="Ensembl" id="ENSMAMT00000060290.1">
    <property type="protein sequence ID" value="ENSMAMP00000050477.1"/>
    <property type="gene ID" value="ENSMAMG00000027972.1"/>
</dbReference>
<keyword evidence="1" id="KW-0472">Membrane</keyword>
<dbReference type="InterPro" id="IPR016186">
    <property type="entry name" value="C-type_lectin-like/link_sf"/>
</dbReference>
<keyword evidence="1" id="KW-1133">Transmembrane helix</keyword>
<dbReference type="GeneTree" id="ENSGT01150000286973"/>
<sequence>MGSEFQSLCLYCHYKKCNHVYVVIYFFCFNLFLMFLVSTRAAICPPGWLSFAGKFCYKPFEVKKTWHDARRACRALGAELVSILSMTEQSWLESYLYMGMDFETKRVNITLTGRWNDVSCTELNTYICKKPRAHYPVPSVKPTVYGCPQVGQVPTSYFMLLLLVIDHRLKHTS</sequence>
<reference evidence="3" key="2">
    <citation type="submission" date="2025-09" db="UniProtKB">
        <authorList>
            <consortium name="Ensembl"/>
        </authorList>
    </citation>
    <scope>IDENTIFICATION</scope>
</reference>
<dbReference type="CDD" id="cd00037">
    <property type="entry name" value="CLECT"/>
    <property type="match status" value="1"/>
</dbReference>
<dbReference type="SUPFAM" id="SSF56436">
    <property type="entry name" value="C-type lectin-like"/>
    <property type="match status" value="1"/>
</dbReference>
<accession>A0A7N8XJQ4</accession>
<dbReference type="InterPro" id="IPR050111">
    <property type="entry name" value="C-type_lectin/snaclec_domain"/>
</dbReference>
<dbReference type="PANTHER" id="PTHR22803">
    <property type="entry name" value="MANNOSE, PHOSPHOLIPASE, LECTIN RECEPTOR RELATED"/>
    <property type="match status" value="1"/>
</dbReference>
<dbReference type="InterPro" id="IPR001304">
    <property type="entry name" value="C-type_lectin-like"/>
</dbReference>
<dbReference type="PROSITE" id="PS50041">
    <property type="entry name" value="C_TYPE_LECTIN_2"/>
    <property type="match status" value="1"/>
</dbReference>
<proteinExistence type="predicted"/>
<dbReference type="Proteomes" id="UP000261640">
    <property type="component" value="Unplaced"/>
</dbReference>
<dbReference type="Gene3D" id="3.10.100.10">
    <property type="entry name" value="Mannose-Binding Protein A, subunit A"/>
    <property type="match status" value="1"/>
</dbReference>
<protein>
    <recommendedName>
        <fullName evidence="2">C-type lectin domain-containing protein</fullName>
    </recommendedName>
</protein>
<feature type="transmembrane region" description="Helical" evidence="1">
    <location>
        <begin position="20"/>
        <end position="37"/>
    </location>
</feature>
<dbReference type="AlphaFoldDB" id="A0A7N8XJQ4"/>
<reference evidence="3" key="1">
    <citation type="submission" date="2025-08" db="UniProtKB">
        <authorList>
            <consortium name="Ensembl"/>
        </authorList>
    </citation>
    <scope>IDENTIFICATION</scope>
</reference>
<dbReference type="SMART" id="SM00034">
    <property type="entry name" value="CLECT"/>
    <property type="match status" value="1"/>
</dbReference>
<name>A0A7N8XJQ4_9TELE</name>
<evidence type="ECO:0000313" key="4">
    <source>
        <dbReference type="Proteomes" id="UP000261640"/>
    </source>
</evidence>
<dbReference type="InterPro" id="IPR016187">
    <property type="entry name" value="CTDL_fold"/>
</dbReference>
<feature type="domain" description="C-type lectin" evidence="2">
    <location>
        <begin position="52"/>
        <end position="129"/>
    </location>
</feature>
<keyword evidence="4" id="KW-1185">Reference proteome</keyword>
<evidence type="ECO:0000259" key="2">
    <source>
        <dbReference type="PROSITE" id="PS50041"/>
    </source>
</evidence>
<keyword evidence="1" id="KW-0812">Transmembrane</keyword>
<evidence type="ECO:0000313" key="3">
    <source>
        <dbReference type="Ensembl" id="ENSMAMP00000050477.1"/>
    </source>
</evidence>